<reference evidence="2 3" key="1">
    <citation type="journal article" date="2019" name="Sci. Rep.">
        <title>Orb-weaving spider Araneus ventricosus genome elucidates the spidroin gene catalogue.</title>
        <authorList>
            <person name="Kono N."/>
            <person name="Nakamura H."/>
            <person name="Ohtoshi R."/>
            <person name="Moran D.A.P."/>
            <person name="Shinohara A."/>
            <person name="Yoshida Y."/>
            <person name="Fujiwara M."/>
            <person name="Mori M."/>
            <person name="Tomita M."/>
            <person name="Arakawa K."/>
        </authorList>
    </citation>
    <scope>NUCLEOTIDE SEQUENCE [LARGE SCALE GENOMIC DNA]</scope>
</reference>
<protein>
    <submittedName>
        <fullName evidence="2">Uncharacterized protein</fullName>
    </submittedName>
</protein>
<organism evidence="2 3">
    <name type="scientific">Araneus ventricosus</name>
    <name type="common">Orbweaver spider</name>
    <name type="synonym">Epeira ventricosa</name>
    <dbReference type="NCBI Taxonomy" id="182803"/>
    <lineage>
        <taxon>Eukaryota</taxon>
        <taxon>Metazoa</taxon>
        <taxon>Ecdysozoa</taxon>
        <taxon>Arthropoda</taxon>
        <taxon>Chelicerata</taxon>
        <taxon>Arachnida</taxon>
        <taxon>Araneae</taxon>
        <taxon>Araneomorphae</taxon>
        <taxon>Entelegynae</taxon>
        <taxon>Araneoidea</taxon>
        <taxon>Araneidae</taxon>
        <taxon>Araneus</taxon>
    </lineage>
</organism>
<feature type="compositionally biased region" description="Low complexity" evidence="1">
    <location>
        <begin position="91"/>
        <end position="104"/>
    </location>
</feature>
<evidence type="ECO:0000313" key="3">
    <source>
        <dbReference type="Proteomes" id="UP000499080"/>
    </source>
</evidence>
<feature type="region of interest" description="Disordered" evidence="1">
    <location>
        <begin position="87"/>
        <end position="111"/>
    </location>
</feature>
<sequence length="124" mass="14042">MHPVETNYEVKTDCVKARWTSEELVLMAFRQAELLASGWSAEINSSLILPLPNRTRETIKGQRKSNKYRQLLEKYCENPTLFSGNLASTTSLDSRSAPSDSRPSYFAPSTISSVRRSTRNIKEV</sequence>
<dbReference type="AlphaFoldDB" id="A0A4Y2ATK2"/>
<evidence type="ECO:0000313" key="2">
    <source>
        <dbReference type="EMBL" id="GBL82837.1"/>
    </source>
</evidence>
<dbReference type="OrthoDB" id="8065378at2759"/>
<comment type="caution">
    <text evidence="2">The sequence shown here is derived from an EMBL/GenBank/DDBJ whole genome shotgun (WGS) entry which is preliminary data.</text>
</comment>
<dbReference type="Proteomes" id="UP000499080">
    <property type="component" value="Unassembled WGS sequence"/>
</dbReference>
<evidence type="ECO:0000256" key="1">
    <source>
        <dbReference type="SAM" id="MobiDB-lite"/>
    </source>
</evidence>
<proteinExistence type="predicted"/>
<gene>
    <name evidence="2" type="ORF">AVEN_106362_1</name>
</gene>
<name>A0A4Y2ATK2_ARAVE</name>
<keyword evidence="3" id="KW-1185">Reference proteome</keyword>
<accession>A0A4Y2ATK2</accession>
<dbReference type="EMBL" id="BGPR01000030">
    <property type="protein sequence ID" value="GBL82837.1"/>
    <property type="molecule type" value="Genomic_DNA"/>
</dbReference>